<keyword evidence="4" id="KW-0378">Hydrolase</keyword>
<evidence type="ECO:0000256" key="4">
    <source>
        <dbReference type="ARBA" id="ARBA00022801"/>
    </source>
</evidence>
<evidence type="ECO:0000256" key="1">
    <source>
        <dbReference type="ARBA" id="ARBA00004401"/>
    </source>
</evidence>
<keyword evidence="19" id="KW-1185">Reference proteome</keyword>
<dbReference type="PANTHER" id="PTHR31297">
    <property type="entry name" value="GLUCAN ENDO-1,6-BETA-GLUCOSIDASE B"/>
    <property type="match status" value="1"/>
</dbReference>
<dbReference type="Gene3D" id="3.20.20.80">
    <property type="entry name" value="Glycosidases"/>
    <property type="match status" value="1"/>
</dbReference>
<feature type="domain" description="BIG2" evidence="16">
    <location>
        <begin position="1764"/>
        <end position="1828"/>
    </location>
</feature>
<evidence type="ECO:0000313" key="19">
    <source>
        <dbReference type="Proteomes" id="UP000184612"/>
    </source>
</evidence>
<accession>A0A1M7XXA3</accession>
<protein>
    <recommendedName>
        <fullName evidence="12">Exo-1,3-beta-glucanase D</fullName>
    </recommendedName>
</protein>
<dbReference type="InterPro" id="IPR017853">
    <property type="entry name" value="GH"/>
</dbReference>
<evidence type="ECO:0000259" key="16">
    <source>
        <dbReference type="Pfam" id="PF02368"/>
    </source>
</evidence>
<dbReference type="InterPro" id="IPR050386">
    <property type="entry name" value="Glycosyl_hydrolase_5"/>
</dbReference>
<dbReference type="GO" id="GO:0009986">
    <property type="term" value="C:cell surface"/>
    <property type="evidence" value="ECO:0007669"/>
    <property type="project" value="TreeGrafter"/>
</dbReference>
<keyword evidence="3" id="KW-0812">Transmembrane</keyword>
<comment type="subcellular location">
    <subcellularLocation>
        <location evidence="1">Cell membrane</location>
        <topology evidence="1">Single-pass type II membrane protein</topology>
    </subcellularLocation>
</comment>
<evidence type="ECO:0000256" key="11">
    <source>
        <dbReference type="ARBA" id="ARBA00037126"/>
    </source>
</evidence>
<evidence type="ECO:0000259" key="17">
    <source>
        <dbReference type="Pfam" id="PF13290"/>
    </source>
</evidence>
<keyword evidence="7" id="KW-0472">Membrane</keyword>
<evidence type="ECO:0000259" key="15">
    <source>
        <dbReference type="Pfam" id="PF00150"/>
    </source>
</evidence>
<evidence type="ECO:0000256" key="14">
    <source>
        <dbReference type="SAM" id="SignalP"/>
    </source>
</evidence>
<keyword evidence="5" id="KW-0735">Signal-anchor</keyword>
<evidence type="ECO:0000256" key="12">
    <source>
        <dbReference type="ARBA" id="ARBA00041260"/>
    </source>
</evidence>
<reference evidence="18 19" key="1">
    <citation type="submission" date="2016-12" db="EMBL/GenBank/DDBJ databases">
        <authorList>
            <person name="Song W.-J."/>
            <person name="Kurnit D.M."/>
        </authorList>
    </citation>
    <scope>NUCLEOTIDE SEQUENCE [LARGE SCALE GENOMIC DNA]</scope>
    <source>
        <strain evidence="18 19">DSM 12503</strain>
    </source>
</reference>
<feature type="signal peptide" evidence="14">
    <location>
        <begin position="1"/>
        <end position="27"/>
    </location>
</feature>
<evidence type="ECO:0000256" key="10">
    <source>
        <dbReference type="ARBA" id="ARBA00023316"/>
    </source>
</evidence>
<feature type="region of interest" description="Disordered" evidence="13">
    <location>
        <begin position="1466"/>
        <end position="1508"/>
    </location>
</feature>
<dbReference type="SUPFAM" id="SSF49785">
    <property type="entry name" value="Galactose-binding domain-like"/>
    <property type="match status" value="2"/>
</dbReference>
<keyword evidence="14" id="KW-0732">Signal</keyword>
<dbReference type="Pfam" id="PF00150">
    <property type="entry name" value="Cellulase"/>
    <property type="match status" value="1"/>
</dbReference>
<keyword evidence="9" id="KW-0326">Glycosidase</keyword>
<dbReference type="SUPFAM" id="SSF49373">
    <property type="entry name" value="Invasin/intimin cell-adhesion fragments"/>
    <property type="match status" value="1"/>
</dbReference>
<keyword evidence="6" id="KW-1133">Transmembrane helix</keyword>
<evidence type="ECO:0000313" key="18">
    <source>
        <dbReference type="EMBL" id="SHO43352.1"/>
    </source>
</evidence>
<keyword evidence="8" id="KW-0325">Glycoprotein</keyword>
<dbReference type="InterPro" id="IPR026876">
    <property type="entry name" value="Fn3_assoc_repeat"/>
</dbReference>
<dbReference type="SUPFAM" id="SSF51445">
    <property type="entry name" value="(Trans)glycosidases"/>
    <property type="match status" value="1"/>
</dbReference>
<sequence length="1926" mass="209385">MKKGIFVKKSWKKWVAAALTLTLVFNAGLPGQKAGNTVSAAGSDKVVFTDFESTDYTAGAYGNSITRDSANVLEGNQAFQYVQGGEKKWDNDFKIRSVSGSAIDVSSMTKVVVNVKDTVGSNNFEVKLIDASGKNSAKYTSANAVKDQWTTLEVPLDQYSGIDKTAISQIAVWEWNDGDYYFDDIHFEDADGHRMDFQDFEHSLYYNTNNGTNKLTQADQNSGSASLLYNQGTAGGGGEAIINPGKENGADASGKTYIVLWVKDTTGDNNFKLALTDTDGNTFDDWTDGSNSLQKAVKNQWKEIAVPLSKYSTNGVNLSKIAQIKIYEWNAGDFYIDDIYFTNTLPPNPPAADYGEGNYTESFQLTLTAPEDGGTIYYTTNETKPTEGSAVYAAPIAITASTVVKAVFVKDGESSRVLTLNYTIIASNVPKKAVLEDFEGTPKVTNGTVTDKDKYQGTKSIAYTLTASADPTEGSSLYVEGNQTDTSVYSYLVFWLKDTQGANTVKLGLVDKDGNKTGFSWINTLTTEKGSAVKNTWTEYAVKLNSISGISNIDRTAIKGIYIGEWNSGTYYIDDIYFTNNLLPVSPKSNYASGTYEKLEGVTLTTTTLGCDIYYTTDGSTPTKASAKYQTPFNFTENTVVKAVAIRQSDEESSAVAEFNYHVKALPTSAVVPFNNFDDGIDKVTAQAGAKISSNTKDSYQGKSITYEMNTLSGSPTETLRSITIKPEDGMTADVRLSRYLVFYVKDEQAYNNTRMFIKDDFGNEASAWTDCSTKYGEWSMYYVDLSTMENYKNLDLAFIKEVTFGFYNTGTYLIDEMYFTDKLYTGLPGAEKPALSPAAGEVLTSLTPGTYGVFAPVELAAEKGADIYYTLDGKTDPADTAQAKKYSGVISLTAPAVIKAVSIKDSAAGSVYTFDYTIKPGTVVTIFGNPGTYDKSVIVALRSSKDDTPVYYTLDGSEPTTDSIRYNSPFRIEESTTIKAIGYDKGVASDVKTFDYIIQGTEAGVKAPKASLAAGIYGAAKAVALTTGTAGAAIHYTTDGTTPAVSSPLYEGEITINTNTILKAIALKDGKASSISEYQYTIKTNPSNFLKADGKKIRNNYGTGEEVILRGTNAGGWLVTENWQCPVDAKDMITLIRTFTERFGSEKTAELIKQYQDNWWTADDFDLVKAEGINVLRLPITYFEMLNDDGSLKTSAFERLDWFIKEAKKRDIYVMIDMHGAVGSQNGKDHSGDTTIADIGNFYGNEENINKTIVLWKEIAKRYKNESIVCGYDLLNEPSATKLVQYDVYDRIYKAIREVDKDHMIFIQGIWNPTDLPDPSLYGWENVVYQYHFYQWSGLTDATVQSDFIKDKIKMINETTNYNVPSFIGEFTFFSNTDSWKQCMDLIEAQGYGYTTWTFKVSDGGEGSSWGLYTGKSNPVLINTDSYENIIDKWSTIKTTTGFTRNSKFADVLKVYFTKNRPLAVPYSESSGETPEDNGNTGNDTGNNNGNNNSGSNQTGNNSGNTVAAAPVISDTQIKDGKAVITMSLSQAELQKAAAGKDKLTVSSSLPESELAAQLKEGRDISLRMDLTQAMSISNVEIEKILLTKNIMEQMAAAQKSIDVALVLKDVTLNWHFDGALIKASQRPVTDVNLMGQASVIAVTGDSGQKGLKLSLNHSGLLPSTAIITVTAGNLINEAGLTVGGAAFVYYYDKEAGKLLEIPNNNVKVGSGGEISVPVTHCSDYVILAKKPDKSLLVTLLDQIKVTADKIPVYVNGTTGNTKSIKVTLPQTLVKEGSQTTVKDSGIDTAAISYSSSDKKIALVDKNGKVTGKKAGKATITVTAKLANGTSRNIKVLVTVKNAWVEVIKAPKTIKSGKTGGYLVAFHGFKDSDITWMTTKKGAAVTGKNTGKAAVTVKGTTPGKDTVVILSKGKKIKTFNVTVTK</sequence>
<dbReference type="InterPro" id="IPR008979">
    <property type="entry name" value="Galactose-bd-like_sf"/>
</dbReference>
<keyword evidence="2" id="KW-1003">Cell membrane</keyword>
<dbReference type="Pfam" id="PF13287">
    <property type="entry name" value="Fn3_assoc"/>
    <property type="match status" value="1"/>
</dbReference>
<name>A0A1M7XXA3_9FIRM</name>
<dbReference type="GO" id="GO:0008422">
    <property type="term" value="F:beta-glucosidase activity"/>
    <property type="evidence" value="ECO:0007669"/>
    <property type="project" value="TreeGrafter"/>
</dbReference>
<evidence type="ECO:0000256" key="3">
    <source>
        <dbReference type="ARBA" id="ARBA00022692"/>
    </source>
</evidence>
<dbReference type="Pfam" id="PF02368">
    <property type="entry name" value="Big_2"/>
    <property type="match status" value="1"/>
</dbReference>
<dbReference type="Gene3D" id="2.60.120.430">
    <property type="entry name" value="Galactose-binding lectin"/>
    <property type="match status" value="4"/>
</dbReference>
<feature type="domain" description="GH29D-like beta-sandwich" evidence="17">
    <location>
        <begin position="1014"/>
        <end position="1075"/>
    </location>
</feature>
<dbReference type="GO" id="GO:0005576">
    <property type="term" value="C:extracellular region"/>
    <property type="evidence" value="ECO:0007669"/>
    <property type="project" value="TreeGrafter"/>
</dbReference>
<keyword evidence="10" id="KW-0961">Cell wall biogenesis/degradation</keyword>
<dbReference type="EMBL" id="FRFD01000003">
    <property type="protein sequence ID" value="SHO43352.1"/>
    <property type="molecule type" value="Genomic_DNA"/>
</dbReference>
<gene>
    <name evidence="18" type="ORF">SAMN02745217_00200</name>
</gene>
<evidence type="ECO:0000256" key="2">
    <source>
        <dbReference type="ARBA" id="ARBA00022475"/>
    </source>
</evidence>
<dbReference type="InterPro" id="IPR008964">
    <property type="entry name" value="Invasin/intimin_cell_adhesion"/>
</dbReference>
<dbReference type="STRING" id="1121345.SAMN02745217_00200"/>
<organism evidence="18 19">
    <name type="scientific">Anaerocolumna xylanovorans DSM 12503</name>
    <dbReference type="NCBI Taxonomy" id="1121345"/>
    <lineage>
        <taxon>Bacteria</taxon>
        <taxon>Bacillati</taxon>
        <taxon>Bacillota</taxon>
        <taxon>Clostridia</taxon>
        <taxon>Lachnospirales</taxon>
        <taxon>Lachnospiraceae</taxon>
        <taxon>Anaerocolumna</taxon>
    </lineage>
</organism>
<evidence type="ECO:0000256" key="7">
    <source>
        <dbReference type="ARBA" id="ARBA00023136"/>
    </source>
</evidence>
<dbReference type="GO" id="GO:0071555">
    <property type="term" value="P:cell wall organization"/>
    <property type="evidence" value="ECO:0007669"/>
    <property type="project" value="UniProtKB-KW"/>
</dbReference>
<feature type="domain" description="GH29D-like beta-sandwich" evidence="17">
    <location>
        <begin position="592"/>
        <end position="656"/>
    </location>
</feature>
<feature type="compositionally biased region" description="Low complexity" evidence="13">
    <location>
        <begin position="1479"/>
        <end position="1507"/>
    </location>
</feature>
<feature type="domain" description="GH29D-like beta-sandwich" evidence="17">
    <location>
        <begin position="848"/>
        <end position="909"/>
    </location>
</feature>
<dbReference type="GO" id="GO:0009251">
    <property type="term" value="P:glucan catabolic process"/>
    <property type="evidence" value="ECO:0007669"/>
    <property type="project" value="TreeGrafter"/>
</dbReference>
<feature type="domain" description="Glycoside hydrolase family 5" evidence="15">
    <location>
        <begin position="1161"/>
        <end position="1401"/>
    </location>
</feature>
<evidence type="ECO:0000256" key="5">
    <source>
        <dbReference type="ARBA" id="ARBA00022968"/>
    </source>
</evidence>
<dbReference type="Gene3D" id="2.60.40.1080">
    <property type="match status" value="1"/>
</dbReference>
<dbReference type="Pfam" id="PF13290">
    <property type="entry name" value="CHB_HEX_C_1"/>
    <property type="match status" value="4"/>
</dbReference>
<dbReference type="GO" id="GO:0005886">
    <property type="term" value="C:plasma membrane"/>
    <property type="evidence" value="ECO:0007669"/>
    <property type="project" value="UniProtKB-SubCell"/>
</dbReference>
<dbReference type="RefSeq" id="WP_073586952.1">
    <property type="nucleotide sequence ID" value="NZ_FRFD01000003.1"/>
</dbReference>
<feature type="chain" id="PRO_5038610330" description="Exo-1,3-beta-glucanase D" evidence="14">
    <location>
        <begin position="28"/>
        <end position="1926"/>
    </location>
</feature>
<evidence type="ECO:0000256" key="13">
    <source>
        <dbReference type="SAM" id="MobiDB-lite"/>
    </source>
</evidence>
<evidence type="ECO:0000256" key="6">
    <source>
        <dbReference type="ARBA" id="ARBA00022989"/>
    </source>
</evidence>
<feature type="domain" description="GH29D-like beta-sandwich" evidence="17">
    <location>
        <begin position="931"/>
        <end position="993"/>
    </location>
</feature>
<dbReference type="InterPro" id="IPR003343">
    <property type="entry name" value="Big_2"/>
</dbReference>
<comment type="function">
    <text evidence="11">Glucosidase involved in the degradation of cellulosic biomass. Active on lichenan.</text>
</comment>
<dbReference type="InterPro" id="IPR001547">
    <property type="entry name" value="Glyco_hydro_5"/>
</dbReference>
<dbReference type="OrthoDB" id="9802197at2"/>
<dbReference type="InterPro" id="IPR059177">
    <property type="entry name" value="GH29D-like_dom"/>
</dbReference>
<evidence type="ECO:0000256" key="8">
    <source>
        <dbReference type="ARBA" id="ARBA00023180"/>
    </source>
</evidence>
<proteinExistence type="predicted"/>
<dbReference type="Proteomes" id="UP000184612">
    <property type="component" value="Unassembled WGS sequence"/>
</dbReference>
<evidence type="ECO:0000256" key="9">
    <source>
        <dbReference type="ARBA" id="ARBA00023295"/>
    </source>
</evidence>
<dbReference type="PANTHER" id="PTHR31297:SF34">
    <property type="entry name" value="GLUCAN 1,3-BETA-GLUCOSIDASE 2"/>
    <property type="match status" value="1"/>
</dbReference>